<dbReference type="RefSeq" id="WP_108578891.1">
    <property type="nucleotide sequence ID" value="NZ_CP026952.1"/>
</dbReference>
<dbReference type="PANTHER" id="PTHR38479">
    <property type="entry name" value="LMO0824 PROTEIN"/>
    <property type="match status" value="1"/>
</dbReference>
<dbReference type="Proteomes" id="UP000244384">
    <property type="component" value="Chromosome"/>
</dbReference>
<dbReference type="InterPro" id="IPR009351">
    <property type="entry name" value="AlkZ-like"/>
</dbReference>
<accession>A0A5F2EWL0</accession>
<dbReference type="AlphaFoldDB" id="A0A2S0WNR6"/>
<dbReference type="PANTHER" id="PTHR38479:SF2">
    <property type="entry name" value="WINGED HELIX DNA-BINDING DOMAIN-CONTAINING PROTEIN"/>
    <property type="match status" value="1"/>
</dbReference>
<dbReference type="OrthoDB" id="9148135at2"/>
<dbReference type="Pfam" id="PF06224">
    <property type="entry name" value="AlkZ-like"/>
    <property type="match status" value="1"/>
</dbReference>
<organism evidence="1 2">
    <name type="scientific">Aeromicrobium chenweiae</name>
    <dbReference type="NCBI Taxonomy" id="2079793"/>
    <lineage>
        <taxon>Bacteria</taxon>
        <taxon>Bacillati</taxon>
        <taxon>Actinomycetota</taxon>
        <taxon>Actinomycetes</taxon>
        <taxon>Propionibacteriales</taxon>
        <taxon>Nocardioidaceae</taxon>
        <taxon>Aeromicrobium</taxon>
    </lineage>
</organism>
<dbReference type="KEGG" id="aez:C3E78_12600"/>
<evidence type="ECO:0000313" key="2">
    <source>
        <dbReference type="Proteomes" id="UP000244384"/>
    </source>
</evidence>
<sequence>MKPVVGRLHAQGLDAPRFGTASDVVSHLGCVQSQLHDMALWAVGRRTDGLTFAELQGSFARGEFLRTHVLRPTWHFVDPGDVHWWLALTAPRIRRLMRAIDRDLGLTDERLDRCAEVVVASLAGRATRTRAELGADLAAAGLDHTGQSLAHVVMHAEIDALIVNGPPRGKQHTYRLLEPRPMTRTHDELLADAARRYARGHGPVRDKDLAWWTSLTLTDARRAIELADLTPLDVDGVPHWRLDDPVEAEVPRVMLLSSFDEYVSYAREPADYSVFAGAVKDVMRGSGLLMLDGRLAGTWTRTVSARAVDVVVEAAGLDGATQRSVEAEAALRAVPRPRGESDDRHVTGVLRPQSEAGEPGSWHGGQNAVTGPSLPADRWGSALPC</sequence>
<keyword evidence="2" id="KW-1185">Reference proteome</keyword>
<name>A0A2S0WNR6_9ACTN</name>
<dbReference type="EMBL" id="CP026952">
    <property type="protein sequence ID" value="AWB92975.1"/>
    <property type="molecule type" value="Genomic_DNA"/>
</dbReference>
<accession>A0A2S0WNR6</accession>
<protein>
    <submittedName>
        <fullName evidence="1">Uncharacterized protein</fullName>
    </submittedName>
</protein>
<proteinExistence type="predicted"/>
<evidence type="ECO:0000313" key="1">
    <source>
        <dbReference type="EMBL" id="AWB92975.1"/>
    </source>
</evidence>
<gene>
    <name evidence="1" type="ORF">C3E78_12600</name>
</gene>
<reference evidence="2" key="1">
    <citation type="submission" date="2018-01" db="EMBL/GenBank/DDBJ databases">
        <authorList>
            <person name="Li J."/>
        </authorList>
    </citation>
    <scope>NUCLEOTIDE SEQUENCE [LARGE SCALE GENOMIC DNA]</scope>
    <source>
        <strain evidence="2">592</strain>
    </source>
</reference>